<dbReference type="InterPro" id="IPR037401">
    <property type="entry name" value="SnoaL-like"/>
</dbReference>
<accession>A0A5C6FW85</accession>
<dbReference type="Proteomes" id="UP000316476">
    <property type="component" value="Unassembled WGS sequence"/>
</dbReference>
<organism evidence="3 4">
    <name type="scientific">Crateriforma conspicua</name>
    <dbReference type="NCBI Taxonomy" id="2527996"/>
    <lineage>
        <taxon>Bacteria</taxon>
        <taxon>Pseudomonadati</taxon>
        <taxon>Planctomycetota</taxon>
        <taxon>Planctomycetia</taxon>
        <taxon>Planctomycetales</taxon>
        <taxon>Planctomycetaceae</taxon>
        <taxon>Crateriforma</taxon>
    </lineage>
</organism>
<evidence type="ECO:0000313" key="4">
    <source>
        <dbReference type="Proteomes" id="UP000316476"/>
    </source>
</evidence>
<dbReference type="InterPro" id="IPR032710">
    <property type="entry name" value="NTF2-like_dom_sf"/>
</dbReference>
<dbReference type="Gene3D" id="3.10.450.50">
    <property type="match status" value="1"/>
</dbReference>
<name>A0A5C6FW85_9PLAN</name>
<proteinExistence type="predicted"/>
<protein>
    <recommendedName>
        <fullName evidence="2">SnoaL-like domain-containing protein</fullName>
    </recommendedName>
</protein>
<dbReference type="AlphaFoldDB" id="A0A5C6FW85"/>
<dbReference type="InterPro" id="IPR011944">
    <property type="entry name" value="Steroid_delta5-4_isomerase"/>
</dbReference>
<dbReference type="SUPFAM" id="SSF54427">
    <property type="entry name" value="NTF2-like"/>
    <property type="match status" value="1"/>
</dbReference>
<sequence length="390" mass="42886">MFRMAAGGNQGDASAVWGPWESNDSRCRPILTCFSTEPCSIASRSACGRRKTIQRHDSTLVVFTRPTEEHVFAAWECFVVRNFLKVASFVVLNLGCVSFSVADEQAVRQVIADYAAAFNDHHIDRISELWSADGILVDRTTGERITGRDAIVKDLRQVFRTHPNTRIFGSIDRVRFIKPDIARVSGSVRVSAPGNTTEEVTDFSALVIQQQTHWVIDTIEESQPAVPASPGEALADLNELIGRWVDESDSGQIINEFRFTDGGNFVTRTFHFVREGDVVRRGTQVIGWDPRSGEIRGWTFNTDGSFGDSVWQKADGKWLIKSTQTLADGRAASGTFVLKAVSDDEMTMELVGHEIEGEPQPAGVSVTLRRSAPEEAESGEASAADDGSDQ</sequence>
<feature type="domain" description="SnoaL-like" evidence="2">
    <location>
        <begin position="101"/>
        <end position="191"/>
    </location>
</feature>
<feature type="region of interest" description="Disordered" evidence="1">
    <location>
        <begin position="356"/>
        <end position="390"/>
    </location>
</feature>
<evidence type="ECO:0000256" key="1">
    <source>
        <dbReference type="SAM" id="MobiDB-lite"/>
    </source>
</evidence>
<evidence type="ECO:0000313" key="3">
    <source>
        <dbReference type="EMBL" id="TWU66691.1"/>
    </source>
</evidence>
<evidence type="ECO:0000259" key="2">
    <source>
        <dbReference type="Pfam" id="PF13577"/>
    </source>
</evidence>
<reference evidence="3 4" key="1">
    <citation type="submission" date="2019-02" db="EMBL/GenBank/DDBJ databases">
        <title>Deep-cultivation of Planctomycetes and their phenomic and genomic characterization uncovers novel biology.</title>
        <authorList>
            <person name="Wiegand S."/>
            <person name="Jogler M."/>
            <person name="Boedeker C."/>
            <person name="Pinto D."/>
            <person name="Vollmers J."/>
            <person name="Rivas-Marin E."/>
            <person name="Kohn T."/>
            <person name="Peeters S.H."/>
            <person name="Heuer A."/>
            <person name="Rast P."/>
            <person name="Oberbeckmann S."/>
            <person name="Bunk B."/>
            <person name="Jeske O."/>
            <person name="Meyerdierks A."/>
            <person name="Storesund J.E."/>
            <person name="Kallscheuer N."/>
            <person name="Luecker S."/>
            <person name="Lage O.M."/>
            <person name="Pohl T."/>
            <person name="Merkel B.J."/>
            <person name="Hornburger P."/>
            <person name="Mueller R.-W."/>
            <person name="Bruemmer F."/>
            <person name="Labrenz M."/>
            <person name="Spormann A.M."/>
            <person name="Op Den Camp H."/>
            <person name="Overmann J."/>
            <person name="Amann R."/>
            <person name="Jetten M.S.M."/>
            <person name="Mascher T."/>
            <person name="Medema M.H."/>
            <person name="Devos D.P."/>
            <person name="Kaster A.-K."/>
            <person name="Ovreas L."/>
            <person name="Rohde M."/>
            <person name="Galperin M.Y."/>
            <person name="Jogler C."/>
        </authorList>
    </citation>
    <scope>NUCLEOTIDE SEQUENCE [LARGE SCALE GENOMIC DNA]</scope>
    <source>
        <strain evidence="3 4">V7</strain>
    </source>
</reference>
<feature type="compositionally biased region" description="Low complexity" evidence="1">
    <location>
        <begin position="379"/>
        <end position="390"/>
    </location>
</feature>
<dbReference type="Pfam" id="PF13577">
    <property type="entry name" value="SnoaL_4"/>
    <property type="match status" value="1"/>
</dbReference>
<dbReference type="NCBIfam" id="TIGR02246">
    <property type="entry name" value="SgcJ/EcaC family oxidoreductase"/>
    <property type="match status" value="1"/>
</dbReference>
<dbReference type="EMBL" id="SJPZ01000001">
    <property type="protein sequence ID" value="TWU66691.1"/>
    <property type="molecule type" value="Genomic_DNA"/>
</dbReference>
<comment type="caution">
    <text evidence="3">The sequence shown here is derived from an EMBL/GenBank/DDBJ whole genome shotgun (WGS) entry which is preliminary data.</text>
</comment>
<gene>
    <name evidence="3" type="ORF">V7x_22620</name>
</gene>